<dbReference type="EMBL" id="JAMZEB010000002">
    <property type="protein sequence ID" value="MCP2363031.1"/>
    <property type="molecule type" value="Genomic_DNA"/>
</dbReference>
<evidence type="ECO:0000313" key="1">
    <source>
        <dbReference type="EMBL" id="MCP2363031.1"/>
    </source>
</evidence>
<name>A0A9X2GWH2_9ACTN</name>
<accession>A0A9X2GWH2</accession>
<reference evidence="1" key="1">
    <citation type="submission" date="2022-06" db="EMBL/GenBank/DDBJ databases">
        <title>Sequencing the genomes of 1000 actinobacteria strains.</title>
        <authorList>
            <person name="Klenk H.-P."/>
        </authorList>
    </citation>
    <scope>NUCLEOTIDE SEQUENCE</scope>
    <source>
        <strain evidence="1">DSM 46694</strain>
    </source>
</reference>
<protein>
    <submittedName>
        <fullName evidence="1">Uncharacterized protein</fullName>
    </submittedName>
</protein>
<dbReference type="RefSeq" id="WP_253754310.1">
    <property type="nucleotide sequence ID" value="NZ_BAABKA010000023.1"/>
</dbReference>
<dbReference type="AlphaFoldDB" id="A0A9X2GWH2"/>
<evidence type="ECO:0000313" key="2">
    <source>
        <dbReference type="Proteomes" id="UP001139648"/>
    </source>
</evidence>
<sequence>MTRPRTWSCAPARPATSAQWQRRLAETLGGILATHEDLAPIAWSIGAQGCTLLGLIDGHAPSMGRYTAERTYAEWQAALGLQVIGHEPGVLRAARTRPDGVRVLLVALLPDPPAEGLTHASV</sequence>
<proteinExistence type="predicted"/>
<gene>
    <name evidence="1" type="ORF">HD597_010051</name>
</gene>
<comment type="caution">
    <text evidence="1">The sequence shown here is derived from an EMBL/GenBank/DDBJ whole genome shotgun (WGS) entry which is preliminary data.</text>
</comment>
<dbReference type="Proteomes" id="UP001139648">
    <property type="component" value="Unassembled WGS sequence"/>
</dbReference>
<keyword evidence="2" id="KW-1185">Reference proteome</keyword>
<organism evidence="1 2">
    <name type="scientific">Nonomuraea thailandensis</name>
    <dbReference type="NCBI Taxonomy" id="1188745"/>
    <lineage>
        <taxon>Bacteria</taxon>
        <taxon>Bacillati</taxon>
        <taxon>Actinomycetota</taxon>
        <taxon>Actinomycetes</taxon>
        <taxon>Streptosporangiales</taxon>
        <taxon>Streptosporangiaceae</taxon>
        <taxon>Nonomuraea</taxon>
    </lineage>
</organism>